<proteinExistence type="predicted"/>
<sequence length="280" mass="33078">MISTPNCIESKIYEIQTNTHTPKSEHEEFKQILIKLWIQISKSFNEDFEEILQLGINSDIQDVVNAILIIEEARLEQIKSDRYQIQLLKDEIQFLKEQRNINSGNDEFKEVQQQYRELSELVIQLKQSNEQKDHQIMEQTNLNQQLQIELNLLTSQINNLSSALVESKEEKILYMEQSQKQIKQLMEKDLQQNKMIQILQIQKIELENMIKKTNQRNFIESSNHQISQTQREEDQARILSCSPRTTHIDFSKIVLQSLQNKKTEMVSGQSLTQIPYRFGK</sequence>
<reference evidence="2" key="1">
    <citation type="submission" date="2021-01" db="EMBL/GenBank/DDBJ databases">
        <authorList>
            <consortium name="Genoscope - CEA"/>
            <person name="William W."/>
        </authorList>
    </citation>
    <scope>NUCLEOTIDE SEQUENCE</scope>
</reference>
<accession>A0A8S1UY54</accession>
<protein>
    <submittedName>
        <fullName evidence="2">Uncharacterized protein</fullName>
    </submittedName>
</protein>
<dbReference type="AlphaFoldDB" id="A0A8S1UY54"/>
<organism evidence="2 3">
    <name type="scientific">Paramecium pentaurelia</name>
    <dbReference type="NCBI Taxonomy" id="43138"/>
    <lineage>
        <taxon>Eukaryota</taxon>
        <taxon>Sar</taxon>
        <taxon>Alveolata</taxon>
        <taxon>Ciliophora</taxon>
        <taxon>Intramacronucleata</taxon>
        <taxon>Oligohymenophorea</taxon>
        <taxon>Peniculida</taxon>
        <taxon>Parameciidae</taxon>
        <taxon>Paramecium</taxon>
    </lineage>
</organism>
<keyword evidence="3" id="KW-1185">Reference proteome</keyword>
<comment type="caution">
    <text evidence="2">The sequence shown here is derived from an EMBL/GenBank/DDBJ whole genome shotgun (WGS) entry which is preliminary data.</text>
</comment>
<dbReference type="Proteomes" id="UP000689195">
    <property type="component" value="Unassembled WGS sequence"/>
</dbReference>
<evidence type="ECO:0000313" key="3">
    <source>
        <dbReference type="Proteomes" id="UP000689195"/>
    </source>
</evidence>
<name>A0A8S1UY54_9CILI</name>
<gene>
    <name evidence="2" type="ORF">PPENT_87.1.T0500182</name>
</gene>
<keyword evidence="1" id="KW-0175">Coiled coil</keyword>
<dbReference type="OrthoDB" id="307868at2759"/>
<feature type="coiled-coil region" evidence="1">
    <location>
        <begin position="78"/>
        <end position="170"/>
    </location>
</feature>
<evidence type="ECO:0000256" key="1">
    <source>
        <dbReference type="SAM" id="Coils"/>
    </source>
</evidence>
<dbReference type="EMBL" id="CAJJDO010000050">
    <property type="protein sequence ID" value="CAD8169143.1"/>
    <property type="molecule type" value="Genomic_DNA"/>
</dbReference>
<evidence type="ECO:0000313" key="2">
    <source>
        <dbReference type="EMBL" id="CAD8169143.1"/>
    </source>
</evidence>